<keyword evidence="4" id="KW-1003">Cell membrane</keyword>
<evidence type="ECO:0000256" key="8">
    <source>
        <dbReference type="ARBA" id="ARBA00023136"/>
    </source>
</evidence>
<organism evidence="10 11">
    <name type="scientific">Lactobacillus iners</name>
    <dbReference type="NCBI Taxonomy" id="147802"/>
    <lineage>
        <taxon>Bacteria</taxon>
        <taxon>Bacillati</taxon>
        <taxon>Bacillota</taxon>
        <taxon>Bacilli</taxon>
        <taxon>Lactobacillales</taxon>
        <taxon>Lactobacillaceae</taxon>
        <taxon>Lactobacillus</taxon>
    </lineage>
</organism>
<evidence type="ECO:0000256" key="1">
    <source>
        <dbReference type="ARBA" id="ARBA00004651"/>
    </source>
</evidence>
<evidence type="ECO:0000313" key="11">
    <source>
        <dbReference type="Proteomes" id="UP000501676"/>
    </source>
</evidence>
<feature type="transmembrane region" description="Helical" evidence="9">
    <location>
        <begin position="375"/>
        <end position="394"/>
    </location>
</feature>
<dbReference type="GO" id="GO:0015820">
    <property type="term" value="P:L-leucine transport"/>
    <property type="evidence" value="ECO:0007669"/>
    <property type="project" value="TreeGrafter"/>
</dbReference>
<keyword evidence="7 9" id="KW-1133">Transmembrane helix</keyword>
<evidence type="ECO:0000256" key="4">
    <source>
        <dbReference type="ARBA" id="ARBA00022475"/>
    </source>
</evidence>
<feature type="transmembrane region" description="Helical" evidence="9">
    <location>
        <begin position="153"/>
        <end position="171"/>
    </location>
</feature>
<dbReference type="NCBIfam" id="TIGR00796">
    <property type="entry name" value="livcs"/>
    <property type="match status" value="1"/>
</dbReference>
<comment type="function">
    <text evidence="9">Component of the transport system for branched-chain amino acids.</text>
</comment>
<gene>
    <name evidence="10" type="primary">brnQ</name>
    <name evidence="10" type="ORF">G6Z83_06780</name>
</gene>
<feature type="transmembrane region" description="Helical" evidence="9">
    <location>
        <begin position="286"/>
        <end position="308"/>
    </location>
</feature>
<evidence type="ECO:0000256" key="9">
    <source>
        <dbReference type="RuleBase" id="RU362122"/>
    </source>
</evidence>
<dbReference type="GO" id="GO:0015818">
    <property type="term" value="P:isoleucine transport"/>
    <property type="evidence" value="ECO:0007669"/>
    <property type="project" value="TreeGrafter"/>
</dbReference>
<dbReference type="Proteomes" id="UP000501676">
    <property type="component" value="Chromosome"/>
</dbReference>
<feature type="transmembrane region" description="Helical" evidence="9">
    <location>
        <begin position="7"/>
        <end position="29"/>
    </location>
</feature>
<evidence type="ECO:0000313" key="10">
    <source>
        <dbReference type="EMBL" id="QIH24369.1"/>
    </source>
</evidence>
<sequence length="450" mass="48912">MIQKLNLRQYLVIASMIFALFFGAGNLIFPLHLGQLAGRNWLIATIGFLITGVLLPLFSVLAIAITKTDDVYGIAKPVSNLFATCFMILIHLTLGIMCASPRTASVSYSVGIAPLLPSKWHNIGLVIFTAIYFILTFIIAYNAGNILENLGKILNPIFLVLLFLVIIIALFKPLGNPADFSATASYAHSAGVNGFLEGYNTIDALAGIAFGVSVISAVKSMGVTEKNEVAKITAKSGFIAMTMIGIIYFLLILLGAMSLGKFKVSAEGGKAFSQIVTYYGGTLGQIVLASLVTLTCLTTAVGLVSSFAQDFHSHFGGLKYRKWLAITCFASFMTANLGLELIIKWTFAILMFLYPIAMVLIILALFSPLFKGDHVVYKVSVVLTIIPAFMDLIAHLPAPISETSFCKMIIDIRLKYFPLSDIGLSWVFPTLLGIIIATLVHVWRRKNNKI</sequence>
<feature type="transmembrane region" description="Helical" evidence="9">
    <location>
        <begin position="120"/>
        <end position="141"/>
    </location>
</feature>
<evidence type="ECO:0000256" key="3">
    <source>
        <dbReference type="ARBA" id="ARBA00022448"/>
    </source>
</evidence>
<feature type="transmembrane region" description="Helical" evidence="9">
    <location>
        <begin position="345"/>
        <end position="366"/>
    </location>
</feature>
<dbReference type="RefSeq" id="WP_006730813.1">
    <property type="nucleotide sequence ID" value="NZ_CABKQA010000001.1"/>
</dbReference>
<feature type="transmembrane region" description="Helical" evidence="9">
    <location>
        <begin position="238"/>
        <end position="259"/>
    </location>
</feature>
<feature type="transmembrane region" description="Helical" evidence="9">
    <location>
        <begin position="320"/>
        <end position="339"/>
    </location>
</feature>
<accession>A0A6G7BEC9</accession>
<dbReference type="AlphaFoldDB" id="A0A6G7BEC9"/>
<evidence type="ECO:0000256" key="6">
    <source>
        <dbReference type="ARBA" id="ARBA00022970"/>
    </source>
</evidence>
<comment type="subcellular location">
    <subcellularLocation>
        <location evidence="1 9">Cell membrane</location>
        <topology evidence="1 9">Multi-pass membrane protein</topology>
    </subcellularLocation>
</comment>
<dbReference type="GeneID" id="93222070"/>
<evidence type="ECO:0000256" key="7">
    <source>
        <dbReference type="ARBA" id="ARBA00022989"/>
    </source>
</evidence>
<dbReference type="EMBL" id="CP049228">
    <property type="protein sequence ID" value="QIH24369.1"/>
    <property type="molecule type" value="Genomic_DNA"/>
</dbReference>
<keyword evidence="5 9" id="KW-0812">Transmembrane</keyword>
<dbReference type="GO" id="GO:0015190">
    <property type="term" value="F:L-leucine transmembrane transporter activity"/>
    <property type="evidence" value="ECO:0007669"/>
    <property type="project" value="TreeGrafter"/>
</dbReference>
<dbReference type="GO" id="GO:0005304">
    <property type="term" value="F:L-valine transmembrane transporter activity"/>
    <property type="evidence" value="ECO:0007669"/>
    <property type="project" value="TreeGrafter"/>
</dbReference>
<dbReference type="PANTHER" id="PTHR30588">
    <property type="entry name" value="BRANCHED-CHAIN AMINO ACID TRANSPORT SYSTEM 2 CARRIER PROTEIN"/>
    <property type="match status" value="1"/>
</dbReference>
<dbReference type="GO" id="GO:0005886">
    <property type="term" value="C:plasma membrane"/>
    <property type="evidence" value="ECO:0007669"/>
    <property type="project" value="UniProtKB-SubCell"/>
</dbReference>
<dbReference type="PANTHER" id="PTHR30588:SF0">
    <property type="entry name" value="BRANCHED-CHAIN AMINO ACID PERMEASE BRNQ"/>
    <property type="match status" value="1"/>
</dbReference>
<dbReference type="GO" id="GO:0015188">
    <property type="term" value="F:L-isoleucine transmembrane transporter activity"/>
    <property type="evidence" value="ECO:0007669"/>
    <property type="project" value="TreeGrafter"/>
</dbReference>
<reference evidence="10 11" key="1">
    <citation type="submission" date="2020-02" db="EMBL/GenBank/DDBJ databases">
        <title>Complete genome sequences of six Lactobacillus iners strains isolated from the human vagina.</title>
        <authorList>
            <person name="France M.T."/>
            <person name="Rutt L."/>
            <person name="Narina S."/>
            <person name="Arbaugh S."/>
            <person name="Humphrys M.S."/>
            <person name="Ma B."/>
            <person name="Hayward M.R."/>
            <person name="Relman D."/>
            <person name="Kwon D.S."/>
            <person name="Ravel J."/>
        </authorList>
    </citation>
    <scope>NUCLEOTIDE SEQUENCE [LARGE SCALE GENOMIC DNA]</scope>
    <source>
        <strain evidence="10 11">C0210C1</strain>
    </source>
</reference>
<protein>
    <recommendedName>
        <fullName evidence="9">Branched-chain amino acid transport system carrier protein</fullName>
    </recommendedName>
</protein>
<dbReference type="Pfam" id="PF05525">
    <property type="entry name" value="Branch_AA_trans"/>
    <property type="match status" value="1"/>
</dbReference>
<keyword evidence="3 9" id="KW-0813">Transport</keyword>
<evidence type="ECO:0000256" key="2">
    <source>
        <dbReference type="ARBA" id="ARBA00008540"/>
    </source>
</evidence>
<keyword evidence="8 9" id="KW-0472">Membrane</keyword>
<keyword evidence="6 9" id="KW-0029">Amino-acid transport</keyword>
<dbReference type="InterPro" id="IPR004685">
    <property type="entry name" value="Brnchd-chn_aa_trnsp_Livcs"/>
</dbReference>
<feature type="transmembrane region" description="Helical" evidence="9">
    <location>
        <begin position="423"/>
        <end position="443"/>
    </location>
</feature>
<feature type="transmembrane region" description="Helical" evidence="9">
    <location>
        <begin position="198"/>
        <end position="218"/>
    </location>
</feature>
<name>A0A6G7BEC9_9LACO</name>
<proteinExistence type="inferred from homology"/>
<comment type="similarity">
    <text evidence="2 9">Belongs to the branched chain amino acid transporter family.</text>
</comment>
<feature type="transmembrane region" description="Helical" evidence="9">
    <location>
        <begin position="41"/>
        <end position="66"/>
    </location>
</feature>
<feature type="transmembrane region" description="Helical" evidence="9">
    <location>
        <begin position="78"/>
        <end position="100"/>
    </location>
</feature>
<evidence type="ECO:0000256" key="5">
    <source>
        <dbReference type="ARBA" id="ARBA00022692"/>
    </source>
</evidence>